<reference evidence="3" key="1">
    <citation type="submission" date="2022-10" db="EMBL/GenBank/DDBJ databases">
        <title>The WGS of Solirubrobacter ginsenosidimutans DSM 21036.</title>
        <authorList>
            <person name="Jiang Z."/>
        </authorList>
    </citation>
    <scope>NUCLEOTIDE SEQUENCE</scope>
    <source>
        <strain evidence="3">DSM 21036</strain>
    </source>
</reference>
<evidence type="ECO:0000256" key="1">
    <source>
        <dbReference type="SAM" id="Coils"/>
    </source>
</evidence>
<dbReference type="AlphaFoldDB" id="A0A9X3S0H5"/>
<sequence>MGKDEQPLLYWLPRSVVRITGSVTVEVSDTGKPVPKRTSDVSIATEAEFGDPLRLTLKERLGAEREFDLRFTADQRLSGATSSSTGVGAKVIEAGVRAVSLVAKLLPAMTAALDAAPGRETVLGALEVEQPDLAARGREARDRVERVQEALENTIDSLAAGTLPDGAEQLKALEEALAAARREAALIEAEVAAWRAERFPPWSQTLSYMVGTDALPVRPNVAERHRVHGRRTQRGGRRRGPEARRGGRSDRRHGVGFSGRSGRRRASDLPLPTACRPGRVRGGAADCGRGTERRAGVVPSAHADLGVDR</sequence>
<keyword evidence="4" id="KW-1185">Reference proteome</keyword>
<protein>
    <submittedName>
        <fullName evidence="3">Uncharacterized protein</fullName>
    </submittedName>
</protein>
<accession>A0A9X3S0H5</accession>
<dbReference type="Proteomes" id="UP001149140">
    <property type="component" value="Unassembled WGS sequence"/>
</dbReference>
<keyword evidence="1" id="KW-0175">Coiled coil</keyword>
<evidence type="ECO:0000256" key="2">
    <source>
        <dbReference type="SAM" id="MobiDB-lite"/>
    </source>
</evidence>
<feature type="coiled-coil region" evidence="1">
    <location>
        <begin position="163"/>
        <end position="197"/>
    </location>
</feature>
<evidence type="ECO:0000313" key="3">
    <source>
        <dbReference type="EMBL" id="MDA0161309.1"/>
    </source>
</evidence>
<dbReference type="EMBL" id="JAPDOD010000011">
    <property type="protein sequence ID" value="MDA0161309.1"/>
    <property type="molecule type" value="Genomic_DNA"/>
</dbReference>
<evidence type="ECO:0000313" key="4">
    <source>
        <dbReference type="Proteomes" id="UP001149140"/>
    </source>
</evidence>
<comment type="caution">
    <text evidence="3">The sequence shown here is derived from an EMBL/GenBank/DDBJ whole genome shotgun (WGS) entry which is preliminary data.</text>
</comment>
<dbReference type="RefSeq" id="WP_270040511.1">
    <property type="nucleotide sequence ID" value="NZ_JAPDOD010000011.1"/>
</dbReference>
<feature type="region of interest" description="Disordered" evidence="2">
    <location>
        <begin position="220"/>
        <end position="309"/>
    </location>
</feature>
<proteinExistence type="predicted"/>
<feature type="compositionally biased region" description="Basic and acidic residues" evidence="2">
    <location>
        <begin position="239"/>
        <end position="253"/>
    </location>
</feature>
<feature type="compositionally biased region" description="Basic residues" evidence="2">
    <location>
        <begin position="225"/>
        <end position="238"/>
    </location>
</feature>
<gene>
    <name evidence="3" type="ORF">OM076_13610</name>
</gene>
<organism evidence="3 4">
    <name type="scientific">Solirubrobacter ginsenosidimutans</name>
    <dbReference type="NCBI Taxonomy" id="490573"/>
    <lineage>
        <taxon>Bacteria</taxon>
        <taxon>Bacillati</taxon>
        <taxon>Actinomycetota</taxon>
        <taxon>Thermoleophilia</taxon>
        <taxon>Solirubrobacterales</taxon>
        <taxon>Solirubrobacteraceae</taxon>
        <taxon>Solirubrobacter</taxon>
    </lineage>
</organism>
<name>A0A9X3S0H5_9ACTN</name>